<dbReference type="InterPro" id="IPR055414">
    <property type="entry name" value="LRR_R13L4/SHOC2-like"/>
</dbReference>
<dbReference type="InterPro" id="IPR013761">
    <property type="entry name" value="SAM/pointed_sf"/>
</dbReference>
<evidence type="ECO:0000313" key="10">
    <source>
        <dbReference type="Proteomes" id="UP000515163"/>
    </source>
</evidence>
<gene>
    <name evidence="11" type="primary">LOC116308137</name>
</gene>
<dbReference type="OrthoDB" id="1711136at2759"/>
<dbReference type="InterPro" id="IPR003591">
    <property type="entry name" value="Leu-rich_rpt_typical-subtyp"/>
</dbReference>
<keyword evidence="3 5" id="KW-0479">Metal-binding</keyword>
<dbReference type="PANTHER" id="PTHR48051">
    <property type="match status" value="1"/>
</dbReference>
<keyword evidence="2" id="KW-0677">Repeat</keyword>
<feature type="compositionally biased region" description="Basic and acidic residues" evidence="7">
    <location>
        <begin position="633"/>
        <end position="642"/>
    </location>
</feature>
<evidence type="ECO:0000256" key="6">
    <source>
        <dbReference type="SAM" id="Coils"/>
    </source>
</evidence>
<dbReference type="CDD" id="cd16515">
    <property type="entry name" value="RING-HC_LRSAM1"/>
    <property type="match status" value="1"/>
</dbReference>
<dbReference type="PROSITE" id="PS50105">
    <property type="entry name" value="SAM_DOMAIN"/>
    <property type="match status" value="1"/>
</dbReference>
<feature type="domain" description="RING-type" evidence="8">
    <location>
        <begin position="674"/>
        <end position="709"/>
    </location>
</feature>
<evidence type="ECO:0000256" key="5">
    <source>
        <dbReference type="PROSITE-ProRule" id="PRU00175"/>
    </source>
</evidence>
<dbReference type="Pfam" id="PF23598">
    <property type="entry name" value="LRR_14"/>
    <property type="match status" value="1"/>
</dbReference>
<dbReference type="InterPro" id="IPR050216">
    <property type="entry name" value="LRR_domain-containing"/>
</dbReference>
<dbReference type="InterPro" id="IPR001611">
    <property type="entry name" value="Leu-rich_rpt"/>
</dbReference>
<feature type="coiled-coil region" evidence="6">
    <location>
        <begin position="342"/>
        <end position="376"/>
    </location>
</feature>
<feature type="coiled-coil region" evidence="6">
    <location>
        <begin position="406"/>
        <end position="452"/>
    </location>
</feature>
<dbReference type="Gene3D" id="3.30.40.10">
    <property type="entry name" value="Zinc/RING finger domain, C3HC4 (zinc finger)"/>
    <property type="match status" value="1"/>
</dbReference>
<protein>
    <submittedName>
        <fullName evidence="11">E3 ubiquitin-protein ligase LRSAM1-like</fullName>
    </submittedName>
</protein>
<accession>A0A6P8J3Z9</accession>
<dbReference type="PANTHER" id="PTHR48051:SF47">
    <property type="entry name" value="LEUCINE RICH REPEAT AND STERILE ALPHA MOTIF CONTAINING 1"/>
    <property type="match status" value="1"/>
</dbReference>
<dbReference type="SUPFAM" id="SSF52058">
    <property type="entry name" value="L domain-like"/>
    <property type="match status" value="1"/>
</dbReference>
<dbReference type="Gene3D" id="1.10.150.50">
    <property type="entry name" value="Transcription Factor, Ets-1"/>
    <property type="match status" value="1"/>
</dbReference>
<dbReference type="GeneID" id="116308137"/>
<dbReference type="GO" id="GO:0005737">
    <property type="term" value="C:cytoplasm"/>
    <property type="evidence" value="ECO:0007669"/>
    <property type="project" value="TreeGrafter"/>
</dbReference>
<dbReference type="Gene3D" id="3.80.10.10">
    <property type="entry name" value="Ribonuclease Inhibitor"/>
    <property type="match status" value="1"/>
</dbReference>
<dbReference type="FunCoup" id="A0A6P8J3Z9">
    <property type="interactions" value="652"/>
</dbReference>
<dbReference type="InParanoid" id="A0A6P8J3Z9"/>
<dbReference type="AlphaFoldDB" id="A0A6P8J3Z9"/>
<dbReference type="SUPFAM" id="SSF57850">
    <property type="entry name" value="RING/U-box"/>
    <property type="match status" value="1"/>
</dbReference>
<dbReference type="RefSeq" id="XP_031574372.1">
    <property type="nucleotide sequence ID" value="XM_031718512.1"/>
</dbReference>
<dbReference type="SMART" id="SM00184">
    <property type="entry name" value="RING"/>
    <property type="match status" value="1"/>
</dbReference>
<dbReference type="KEGG" id="aten:116308137"/>
<keyword evidence="4" id="KW-0862">Zinc</keyword>
<evidence type="ECO:0000259" key="9">
    <source>
        <dbReference type="PROSITE" id="PS50105"/>
    </source>
</evidence>
<feature type="domain" description="SAM" evidence="9">
    <location>
        <begin position="571"/>
        <end position="630"/>
    </location>
</feature>
<dbReference type="PROSITE" id="PS50089">
    <property type="entry name" value="ZF_RING_2"/>
    <property type="match status" value="1"/>
</dbReference>
<feature type="compositionally biased region" description="Pro residues" evidence="7">
    <location>
        <begin position="646"/>
        <end position="655"/>
    </location>
</feature>
<dbReference type="Proteomes" id="UP000515163">
    <property type="component" value="Unplaced"/>
</dbReference>
<proteinExistence type="predicted"/>
<dbReference type="SMART" id="SM00364">
    <property type="entry name" value="LRR_BAC"/>
    <property type="match status" value="3"/>
</dbReference>
<reference evidence="11" key="1">
    <citation type="submission" date="2025-08" db="UniProtKB">
        <authorList>
            <consortium name="RefSeq"/>
        </authorList>
    </citation>
    <scope>IDENTIFICATION</scope>
</reference>
<evidence type="ECO:0000256" key="1">
    <source>
        <dbReference type="ARBA" id="ARBA00022614"/>
    </source>
</evidence>
<keyword evidence="6" id="KW-0175">Coiled coil</keyword>
<feature type="region of interest" description="Disordered" evidence="7">
    <location>
        <begin position="633"/>
        <end position="659"/>
    </location>
</feature>
<name>A0A6P8J3Z9_ACTTE</name>
<dbReference type="SMART" id="SM00454">
    <property type="entry name" value="SAM"/>
    <property type="match status" value="1"/>
</dbReference>
<dbReference type="SUPFAM" id="SSF47769">
    <property type="entry name" value="SAM/Pointed domain"/>
    <property type="match status" value="1"/>
</dbReference>
<dbReference type="Pfam" id="PF13920">
    <property type="entry name" value="zf-C3HC4_3"/>
    <property type="match status" value="1"/>
</dbReference>
<dbReference type="InterPro" id="IPR032675">
    <property type="entry name" value="LRR_dom_sf"/>
</dbReference>
<dbReference type="InterPro" id="IPR001660">
    <property type="entry name" value="SAM"/>
</dbReference>
<dbReference type="Pfam" id="PF00536">
    <property type="entry name" value="SAM_1"/>
    <property type="match status" value="1"/>
</dbReference>
<evidence type="ECO:0000259" key="8">
    <source>
        <dbReference type="PROSITE" id="PS50089"/>
    </source>
</evidence>
<organism evidence="10 11">
    <name type="scientific">Actinia tenebrosa</name>
    <name type="common">Australian red waratah sea anemone</name>
    <dbReference type="NCBI Taxonomy" id="6105"/>
    <lineage>
        <taxon>Eukaryota</taxon>
        <taxon>Metazoa</taxon>
        <taxon>Cnidaria</taxon>
        <taxon>Anthozoa</taxon>
        <taxon>Hexacorallia</taxon>
        <taxon>Actiniaria</taxon>
        <taxon>Actiniidae</taxon>
        <taxon>Actinia</taxon>
    </lineage>
</organism>
<dbReference type="GO" id="GO:0008270">
    <property type="term" value="F:zinc ion binding"/>
    <property type="evidence" value="ECO:0007669"/>
    <property type="project" value="UniProtKB-KW"/>
</dbReference>
<evidence type="ECO:0000256" key="3">
    <source>
        <dbReference type="ARBA" id="ARBA00022771"/>
    </source>
</evidence>
<evidence type="ECO:0000256" key="7">
    <source>
        <dbReference type="SAM" id="MobiDB-lite"/>
    </source>
</evidence>
<evidence type="ECO:0000256" key="4">
    <source>
        <dbReference type="ARBA" id="ARBA00022833"/>
    </source>
</evidence>
<evidence type="ECO:0000256" key="2">
    <source>
        <dbReference type="ARBA" id="ARBA00022737"/>
    </source>
</evidence>
<dbReference type="PROSITE" id="PS51450">
    <property type="entry name" value="LRR"/>
    <property type="match status" value="2"/>
</dbReference>
<evidence type="ECO:0000313" key="11">
    <source>
        <dbReference type="RefSeq" id="XP_031574372.1"/>
    </source>
</evidence>
<keyword evidence="10" id="KW-1185">Reference proteome</keyword>
<dbReference type="SMART" id="SM00369">
    <property type="entry name" value="LRR_TYP"/>
    <property type="match status" value="4"/>
</dbReference>
<keyword evidence="3 5" id="KW-0863">Zinc-finger</keyword>
<keyword evidence="1" id="KW-0433">Leucine-rich repeat</keyword>
<dbReference type="InterPro" id="IPR013083">
    <property type="entry name" value="Znf_RING/FYVE/PHD"/>
</dbReference>
<sequence>MPLFRTRKVDKDEAQRRIQRCLVVAEESPEPSLDLSGCGVTELPKDVFSLCRVLRKEVVLLCDNDLSGIKSGGSMKDLVDVKVLDLRDNRITSLPNEIKELKSLQVLNVQNNKLKTLPTTIGALKSLQTIDLQGNNLTSLPDAIGNLENLKKLNLSGNPKLESLPASLAYCRLLDNIILDVNTVNIPPREVTKQGTEAILKYLSQCAGIEYMPSAKRIAAAMVSDKSQASSCSDSDIAVDKMIAPCFLCMETLSQHDADKEHKQSQMYQMEKIMMDLNDEQKMLANRALKTHSDLVNRIREAEADMDDDILWLQNKQDLLRQNWTSALAADEQNSKDTVAMILQINERARDKEAILDQLENERIRTDNLVQITQEESEKLRKEEILASMARMLAFQENQDRIIHEYQSSRDNIAKMSMKREAAEDDFVWDTLNEQDKDRKSLKTQISNQEHTQMQAIQALQLQKDAKHCRLTGQIKLLEDQLAHLTMLEFDKREERQDSEQLALNRRRSDLSSLLGLLIIEQEKRESELMERLNEMERRRETDVQDYWLIQYQRLLDNKPATLLEKECDPEVAETLREADAEDFIALFARHHITWKMLTTMTTEELKEMGVRELGIRKAILDTVEARLRVQETTQKKEKELETPTEPEPSHPQPSAPAEIPVLKPSGPSMYPDCVICMDKKSDVVLLNCGHVCCCFNCSSALQSCPICRSPVVQRVKIYVA</sequence>
<dbReference type="InterPro" id="IPR001841">
    <property type="entry name" value="Znf_RING"/>
</dbReference>